<dbReference type="Gene3D" id="3.40.50.2000">
    <property type="entry name" value="Glycogen Phosphorylase B"/>
    <property type="match status" value="1"/>
</dbReference>
<keyword evidence="4" id="KW-1133">Transmembrane helix</keyword>
<gene>
    <name evidence="6" type="ordered locus">AARI_14040</name>
</gene>
<keyword evidence="7" id="KW-1185">Reference proteome</keyword>
<accession>A0ABP1U4E7</accession>
<keyword evidence="5" id="KW-0472">Membrane</keyword>
<reference evidence="7" key="2">
    <citation type="submission" date="2010-07" db="EMBL/GenBank/DDBJ databases">
        <title>Complete genome sequence of Arthrobacter arilaitensis (strain DSM 16368 / CIP 108037 / JCM 13566 / Re117).</title>
        <authorList>
            <person name="Genoscope."/>
        </authorList>
    </citation>
    <scope>NUCLEOTIDE SEQUENCE [LARGE SCALE GENOMIC DNA]</scope>
    <source>
        <strain evidence="7">DSM 16368 / CIP 108037 / IAM 15318 / JCM 13566 / Re117</strain>
    </source>
</reference>
<sequence>MSGLLFVGSSGGHLAQMLSMAAWWKERERSWVTFDTPDATSALAGEQVAWAYHPTTRNLWNTVRNLWLSFKVLHRQQPEAVISTGAGVALPFFLMARLRGIPTIYVEVYDRIDSRTLTGKLCRPLSSAFCVQWEEQLECYPGATVIGPLL</sequence>
<evidence type="ECO:0000256" key="1">
    <source>
        <dbReference type="ARBA" id="ARBA00004389"/>
    </source>
</evidence>
<comment type="subcellular location">
    <subcellularLocation>
        <location evidence="1">Endoplasmic reticulum membrane</location>
        <topology evidence="1">Single-pass membrane protein</topology>
    </subcellularLocation>
</comment>
<reference evidence="7" key="1">
    <citation type="journal article" date="2010" name="PLoS ONE">
        <title>The Arthrobacter arilaitensis Re117 genome sequence reveals its genetic adaptation to the surface of cheese.</title>
        <authorList>
            <person name="Monnet C."/>
            <person name="Loux V."/>
            <person name="Gibrat J.F."/>
            <person name="Spinnler E."/>
            <person name="Barbe V."/>
            <person name="Vacherie B."/>
            <person name="Gavory F."/>
            <person name="Gourbeyre E."/>
            <person name="Siguier P."/>
            <person name="Chandler M."/>
            <person name="Elleuch R."/>
            <person name="Irlinger F."/>
            <person name="Vallaeys T."/>
        </authorList>
    </citation>
    <scope>NUCLEOTIDE SEQUENCE</scope>
    <source>
        <strain evidence="7">DSM 16368 / CIP 108037 / IAM 15318 / JCM 13566 / Re117</strain>
    </source>
</reference>
<evidence type="ECO:0000256" key="5">
    <source>
        <dbReference type="ARBA" id="ARBA00023136"/>
    </source>
</evidence>
<protein>
    <submittedName>
        <fullName evidence="6">Oligosaccharide biosynthesis Alg14-like protein</fullName>
    </submittedName>
</protein>
<evidence type="ECO:0000256" key="4">
    <source>
        <dbReference type="ARBA" id="ARBA00022989"/>
    </source>
</evidence>
<dbReference type="Proteomes" id="UP000006878">
    <property type="component" value="Chromosome"/>
</dbReference>
<evidence type="ECO:0000313" key="6">
    <source>
        <dbReference type="EMBL" id="CBT75614.1"/>
    </source>
</evidence>
<organism evidence="6 7">
    <name type="scientific">Glutamicibacter arilaitensis (strain DSM 16368 / CIP 108037 / IAM 15318 / JCM 13566 / NCIMB 14258 / Re117)</name>
    <name type="common">Arthrobacter arilaitensis</name>
    <dbReference type="NCBI Taxonomy" id="861360"/>
    <lineage>
        <taxon>Bacteria</taxon>
        <taxon>Bacillati</taxon>
        <taxon>Actinomycetota</taxon>
        <taxon>Actinomycetes</taxon>
        <taxon>Micrococcales</taxon>
        <taxon>Micrococcaceae</taxon>
        <taxon>Glutamicibacter</taxon>
    </lineage>
</organism>
<dbReference type="InterPro" id="IPR013969">
    <property type="entry name" value="Oligosacch_biosynth_Alg14"/>
</dbReference>
<evidence type="ECO:0000256" key="3">
    <source>
        <dbReference type="ARBA" id="ARBA00022824"/>
    </source>
</evidence>
<dbReference type="Pfam" id="PF08660">
    <property type="entry name" value="Alg14"/>
    <property type="match status" value="1"/>
</dbReference>
<name>A0ABP1U4E7_GLUAR</name>
<dbReference type="PANTHER" id="PTHR12154:SF4">
    <property type="entry name" value="UDP-N-ACETYLGLUCOSAMINE TRANSFERASE SUBUNIT ALG14 HOMOLOG"/>
    <property type="match status" value="1"/>
</dbReference>
<dbReference type="NCBIfam" id="NF041549">
    <property type="entry name" value="PssD"/>
    <property type="match status" value="1"/>
</dbReference>
<dbReference type="SUPFAM" id="SSF53756">
    <property type="entry name" value="UDP-Glycosyltransferase/glycogen phosphorylase"/>
    <property type="match status" value="1"/>
</dbReference>
<dbReference type="PANTHER" id="PTHR12154">
    <property type="entry name" value="GLYCOSYL TRANSFERASE-RELATED"/>
    <property type="match status" value="1"/>
</dbReference>
<evidence type="ECO:0000313" key="7">
    <source>
        <dbReference type="Proteomes" id="UP000006878"/>
    </source>
</evidence>
<dbReference type="RefSeq" id="WP_013348754.1">
    <property type="nucleotide sequence ID" value="NC_014550.1"/>
</dbReference>
<dbReference type="EMBL" id="FQ311875">
    <property type="protein sequence ID" value="CBT75614.1"/>
    <property type="molecule type" value="Genomic_DNA"/>
</dbReference>
<proteinExistence type="predicted"/>
<evidence type="ECO:0000256" key="2">
    <source>
        <dbReference type="ARBA" id="ARBA00022692"/>
    </source>
</evidence>
<dbReference type="GeneID" id="303187078"/>
<keyword evidence="3" id="KW-0256">Endoplasmic reticulum</keyword>
<keyword evidence="2" id="KW-0812">Transmembrane</keyword>